<proteinExistence type="predicted"/>
<accession>A0A8J3ZTG4</accession>
<gene>
    <name evidence="1" type="ORF">Voc01_048040</name>
</gene>
<keyword evidence="2" id="KW-1185">Reference proteome</keyword>
<protein>
    <submittedName>
        <fullName evidence="1">Uncharacterized protein</fullName>
    </submittedName>
</protein>
<reference evidence="1" key="1">
    <citation type="submission" date="2021-01" db="EMBL/GenBank/DDBJ databases">
        <title>Whole genome shotgun sequence of Virgisporangium ochraceum NBRC 16418.</title>
        <authorList>
            <person name="Komaki H."/>
            <person name="Tamura T."/>
        </authorList>
    </citation>
    <scope>NUCLEOTIDE SEQUENCE</scope>
    <source>
        <strain evidence="1">NBRC 16418</strain>
    </source>
</reference>
<dbReference type="Proteomes" id="UP000635606">
    <property type="component" value="Unassembled WGS sequence"/>
</dbReference>
<comment type="caution">
    <text evidence="1">The sequence shown here is derived from an EMBL/GenBank/DDBJ whole genome shotgun (WGS) entry which is preliminary data.</text>
</comment>
<sequence>MSQPTEPSAVTIRLIAVEAAGRRLGATPEPKSDHKNARAFAAEDIIATALSLETFIKTGRVEY</sequence>
<evidence type="ECO:0000313" key="2">
    <source>
        <dbReference type="Proteomes" id="UP000635606"/>
    </source>
</evidence>
<dbReference type="RefSeq" id="WP_203929802.1">
    <property type="nucleotide sequence ID" value="NZ_BOPH01000069.1"/>
</dbReference>
<evidence type="ECO:0000313" key="1">
    <source>
        <dbReference type="EMBL" id="GIJ69887.1"/>
    </source>
</evidence>
<dbReference type="AlphaFoldDB" id="A0A8J3ZTG4"/>
<name>A0A8J3ZTG4_9ACTN</name>
<organism evidence="1 2">
    <name type="scientific">Virgisporangium ochraceum</name>
    <dbReference type="NCBI Taxonomy" id="65505"/>
    <lineage>
        <taxon>Bacteria</taxon>
        <taxon>Bacillati</taxon>
        <taxon>Actinomycetota</taxon>
        <taxon>Actinomycetes</taxon>
        <taxon>Micromonosporales</taxon>
        <taxon>Micromonosporaceae</taxon>
        <taxon>Virgisporangium</taxon>
    </lineage>
</organism>
<dbReference type="EMBL" id="BOPH01000069">
    <property type="protein sequence ID" value="GIJ69887.1"/>
    <property type="molecule type" value="Genomic_DNA"/>
</dbReference>